<name>A0A834I5A7_RHYFE</name>
<keyword evidence="2" id="KW-0472">Membrane</keyword>
<comment type="caution">
    <text evidence="4">The sequence shown here is derived from an EMBL/GenBank/DDBJ whole genome shotgun (WGS) entry which is preliminary data.</text>
</comment>
<gene>
    <name evidence="4" type="ORF">GWI33_015482</name>
</gene>
<feature type="compositionally biased region" description="Low complexity" evidence="1">
    <location>
        <begin position="210"/>
        <end position="221"/>
    </location>
</feature>
<reference evidence="4" key="1">
    <citation type="submission" date="2020-08" db="EMBL/GenBank/DDBJ databases">
        <title>Genome sequencing and assembly of the red palm weevil Rhynchophorus ferrugineus.</title>
        <authorList>
            <person name="Dias G.B."/>
            <person name="Bergman C.M."/>
            <person name="Manee M."/>
        </authorList>
    </citation>
    <scope>NUCLEOTIDE SEQUENCE</scope>
    <source>
        <strain evidence="4">AA-2017</strain>
        <tissue evidence="4">Whole larva</tissue>
    </source>
</reference>
<dbReference type="EMBL" id="JAACXV010013919">
    <property type="protein sequence ID" value="KAF7271690.1"/>
    <property type="molecule type" value="Genomic_DNA"/>
</dbReference>
<organism evidence="4 5">
    <name type="scientific">Rhynchophorus ferrugineus</name>
    <name type="common">Red palm weevil</name>
    <name type="synonym">Curculio ferrugineus</name>
    <dbReference type="NCBI Taxonomy" id="354439"/>
    <lineage>
        <taxon>Eukaryota</taxon>
        <taxon>Metazoa</taxon>
        <taxon>Ecdysozoa</taxon>
        <taxon>Arthropoda</taxon>
        <taxon>Hexapoda</taxon>
        <taxon>Insecta</taxon>
        <taxon>Pterygota</taxon>
        <taxon>Neoptera</taxon>
        <taxon>Endopterygota</taxon>
        <taxon>Coleoptera</taxon>
        <taxon>Polyphaga</taxon>
        <taxon>Cucujiformia</taxon>
        <taxon>Curculionidae</taxon>
        <taxon>Dryophthorinae</taxon>
        <taxon>Rhynchophorus</taxon>
    </lineage>
</organism>
<dbReference type="Proteomes" id="UP000625711">
    <property type="component" value="Unassembled WGS sequence"/>
</dbReference>
<keyword evidence="3" id="KW-0732">Signal</keyword>
<feature type="region of interest" description="Disordered" evidence="1">
    <location>
        <begin position="129"/>
        <end position="272"/>
    </location>
</feature>
<sequence length="490" mass="55021">MGAFKIVYFSVIICFFISDETCNSIPHNSSVISKYARVSQWGGTDSNPGVEEGRSSNNQGASIQTITVSTKKKNPSVVYHYPVYQKAQSKVDKKTEHVPGIGEVIVQQAQDRFEARPLFAYRNKVAATYGPPSDSKAPANPPAPAAPAPAPPPVAAPTPPQPPPPPAQLPQNPPIAPPISRPASNIYDSPFTSYNPPDFKPDDSQGYQYPPFSDSPGDDPGVLSPPPAQMESSSSSPEKPQGSEDSYASLGPPLASYSDHDHDHDHEPHDYDHDYHNHVQAEDPMMMYKNNNGPPDYPPKSVDDIYYPPDFPKDQIGHDMKAESDHDAAPAFMPDHDKDHDHHHEADDMDLSPPPAHQYAHSFPDYLYDHHHYDHHVYEEIPHTTMPPAKEDKRVSSTHYSYYYLGRKLWYIPLYFSVYFIIYVTVLIVKSIARHKVNIKYKWYEHDISAKQARSLDLGSVREEEISRIYQNLSTAINNSTAKYENFTIM</sequence>
<feature type="compositionally biased region" description="Basic and acidic residues" evidence="1">
    <location>
        <begin position="258"/>
        <end position="272"/>
    </location>
</feature>
<evidence type="ECO:0000313" key="4">
    <source>
        <dbReference type="EMBL" id="KAF7271690.1"/>
    </source>
</evidence>
<keyword evidence="2" id="KW-1133">Transmembrane helix</keyword>
<proteinExistence type="predicted"/>
<accession>A0A834I5A7</accession>
<keyword evidence="2" id="KW-0812">Transmembrane</keyword>
<feature type="compositionally biased region" description="Low complexity" evidence="1">
    <location>
        <begin position="229"/>
        <end position="244"/>
    </location>
</feature>
<feature type="transmembrane region" description="Helical" evidence="2">
    <location>
        <begin position="410"/>
        <end position="433"/>
    </location>
</feature>
<evidence type="ECO:0000256" key="3">
    <source>
        <dbReference type="SAM" id="SignalP"/>
    </source>
</evidence>
<evidence type="ECO:0000313" key="5">
    <source>
        <dbReference type="Proteomes" id="UP000625711"/>
    </source>
</evidence>
<keyword evidence="5" id="KW-1185">Reference proteome</keyword>
<feature type="compositionally biased region" description="Pro residues" evidence="1">
    <location>
        <begin position="139"/>
        <end position="180"/>
    </location>
</feature>
<feature type="region of interest" description="Disordered" evidence="1">
    <location>
        <begin position="320"/>
        <end position="354"/>
    </location>
</feature>
<dbReference type="AlphaFoldDB" id="A0A834I5A7"/>
<evidence type="ECO:0000256" key="1">
    <source>
        <dbReference type="SAM" id="MobiDB-lite"/>
    </source>
</evidence>
<evidence type="ECO:0000256" key="2">
    <source>
        <dbReference type="SAM" id="Phobius"/>
    </source>
</evidence>
<dbReference type="OrthoDB" id="8194095at2759"/>
<feature type="signal peptide" evidence="3">
    <location>
        <begin position="1"/>
        <end position="24"/>
    </location>
</feature>
<feature type="chain" id="PRO_5032368552" evidence="3">
    <location>
        <begin position="25"/>
        <end position="490"/>
    </location>
</feature>
<protein>
    <submittedName>
        <fullName evidence="4">Uncharacterized protein</fullName>
    </submittedName>
</protein>
<feature type="compositionally biased region" description="Basic and acidic residues" evidence="1">
    <location>
        <begin position="320"/>
        <end position="346"/>
    </location>
</feature>